<dbReference type="AlphaFoldDB" id="A0A0D3HA25"/>
<dbReference type="PaxDb" id="65489-OBART09G19690.1"/>
<evidence type="ECO:0000256" key="1">
    <source>
        <dbReference type="SAM" id="MobiDB-lite"/>
    </source>
</evidence>
<feature type="compositionally biased region" description="Basic and acidic residues" evidence="1">
    <location>
        <begin position="96"/>
        <end position="113"/>
    </location>
</feature>
<protein>
    <submittedName>
        <fullName evidence="2">Uncharacterized protein</fullName>
    </submittedName>
</protein>
<sequence>MSGRRRRRSISSFVAPLPLPLRHYAGYTPLHRHLPNRPEPSFCLCRSGLISHFHCRPLPSPDARRRGTRYVAGVAAFRPPEGRRPARSLFSLSRLPTEEEKKEDGRKEEKKKKPECDEFYANSVLVISEFGGNNYNAPLFAGEALEDTYKFMADAISICFVSAMMGLQWHRARYHGSWGDLNSLIARSSFSGLDKLSEYLLSFTFGSSENY</sequence>
<dbReference type="Proteomes" id="UP000026960">
    <property type="component" value="Chromosome 9"/>
</dbReference>
<evidence type="ECO:0000313" key="2">
    <source>
        <dbReference type="EnsemblPlants" id="OBART09G19690.1"/>
    </source>
</evidence>
<keyword evidence="3" id="KW-1185">Reference proteome</keyword>
<dbReference type="HOGENOM" id="CLU_1306529_0_0_1"/>
<reference evidence="2" key="2">
    <citation type="submission" date="2015-03" db="UniProtKB">
        <authorList>
            <consortium name="EnsemblPlants"/>
        </authorList>
    </citation>
    <scope>IDENTIFICATION</scope>
</reference>
<dbReference type="EnsemblPlants" id="OBART09G19690.1">
    <property type="protein sequence ID" value="OBART09G19690.1"/>
    <property type="gene ID" value="OBART09G19690"/>
</dbReference>
<name>A0A0D3HA25_9ORYZ</name>
<dbReference type="STRING" id="65489.A0A0D3HA25"/>
<evidence type="ECO:0000313" key="3">
    <source>
        <dbReference type="Proteomes" id="UP000026960"/>
    </source>
</evidence>
<feature type="region of interest" description="Disordered" evidence="1">
    <location>
        <begin position="82"/>
        <end position="113"/>
    </location>
</feature>
<reference evidence="2" key="1">
    <citation type="journal article" date="2009" name="Rice">
        <title>De Novo Next Generation Sequencing of Plant Genomes.</title>
        <authorList>
            <person name="Rounsley S."/>
            <person name="Marri P.R."/>
            <person name="Yu Y."/>
            <person name="He R."/>
            <person name="Sisneros N."/>
            <person name="Goicoechea J.L."/>
            <person name="Lee S.J."/>
            <person name="Angelova A."/>
            <person name="Kudrna D."/>
            <person name="Luo M."/>
            <person name="Affourtit J."/>
            <person name="Desany B."/>
            <person name="Knight J."/>
            <person name="Niazi F."/>
            <person name="Egholm M."/>
            <person name="Wing R.A."/>
        </authorList>
    </citation>
    <scope>NUCLEOTIDE SEQUENCE [LARGE SCALE GENOMIC DNA]</scope>
    <source>
        <strain evidence="2">cv. IRGC 105608</strain>
    </source>
</reference>
<accession>A0A0D3HA25</accession>
<proteinExistence type="predicted"/>
<organism evidence="2">
    <name type="scientific">Oryza barthii</name>
    <dbReference type="NCBI Taxonomy" id="65489"/>
    <lineage>
        <taxon>Eukaryota</taxon>
        <taxon>Viridiplantae</taxon>
        <taxon>Streptophyta</taxon>
        <taxon>Embryophyta</taxon>
        <taxon>Tracheophyta</taxon>
        <taxon>Spermatophyta</taxon>
        <taxon>Magnoliopsida</taxon>
        <taxon>Liliopsida</taxon>
        <taxon>Poales</taxon>
        <taxon>Poaceae</taxon>
        <taxon>BOP clade</taxon>
        <taxon>Oryzoideae</taxon>
        <taxon>Oryzeae</taxon>
        <taxon>Oryzinae</taxon>
        <taxon>Oryza</taxon>
    </lineage>
</organism>
<dbReference type="Gramene" id="OBART09G19690.1">
    <property type="protein sequence ID" value="OBART09G19690.1"/>
    <property type="gene ID" value="OBART09G19690"/>
</dbReference>